<accession>A0A378MFR5</accession>
<evidence type="ECO:0000256" key="1">
    <source>
        <dbReference type="SAM" id="Phobius"/>
    </source>
</evidence>
<evidence type="ECO:0000313" key="2">
    <source>
        <dbReference type="EMBL" id="STY44202.1"/>
    </source>
</evidence>
<name>A0A378MFR5_LISGR</name>
<proteinExistence type="predicted"/>
<feature type="transmembrane region" description="Helical" evidence="1">
    <location>
        <begin position="20"/>
        <end position="39"/>
    </location>
</feature>
<sequence length="82" mass="8866">MELWNQMLAIGALPTLNGVTSWVIKIVVQLLMIVVFFLIAKHAVKMKIGGVIGAVILGSAGVFMVQNFTMVQGWVAALLKLL</sequence>
<feature type="transmembrane region" description="Helical" evidence="1">
    <location>
        <begin position="51"/>
        <end position="75"/>
    </location>
</feature>
<keyword evidence="1" id="KW-0812">Transmembrane</keyword>
<gene>
    <name evidence="2" type="ORF">NCTC10815_01522</name>
</gene>
<keyword evidence="1" id="KW-0472">Membrane</keyword>
<dbReference type="AlphaFoldDB" id="A0A378MFR5"/>
<dbReference type="RefSeq" id="WP_115345886.1">
    <property type="nucleotide sequence ID" value="NZ_UGPG01000001.1"/>
</dbReference>
<keyword evidence="1" id="KW-1133">Transmembrane helix</keyword>
<protein>
    <submittedName>
        <fullName evidence="2">Uncharacterized protein</fullName>
    </submittedName>
</protein>
<organism evidence="2 3">
    <name type="scientific">Listeria grayi</name>
    <name type="common">Listeria murrayi</name>
    <dbReference type="NCBI Taxonomy" id="1641"/>
    <lineage>
        <taxon>Bacteria</taxon>
        <taxon>Bacillati</taxon>
        <taxon>Bacillota</taxon>
        <taxon>Bacilli</taxon>
        <taxon>Bacillales</taxon>
        <taxon>Listeriaceae</taxon>
        <taxon>Listeria</taxon>
    </lineage>
</organism>
<dbReference type="EMBL" id="UGPG01000001">
    <property type="protein sequence ID" value="STY44202.1"/>
    <property type="molecule type" value="Genomic_DNA"/>
</dbReference>
<evidence type="ECO:0000313" key="3">
    <source>
        <dbReference type="Proteomes" id="UP000254879"/>
    </source>
</evidence>
<reference evidence="2 3" key="1">
    <citation type="submission" date="2018-06" db="EMBL/GenBank/DDBJ databases">
        <authorList>
            <consortium name="Pathogen Informatics"/>
            <person name="Doyle S."/>
        </authorList>
    </citation>
    <scope>NUCLEOTIDE SEQUENCE [LARGE SCALE GENOMIC DNA]</scope>
    <source>
        <strain evidence="3">NCTC 10815</strain>
    </source>
</reference>
<dbReference type="Proteomes" id="UP000254879">
    <property type="component" value="Unassembled WGS sequence"/>
</dbReference>